<sequence>MSLTDALRQLWRYRYALVGVPLLLTGAIFFFTRHEKKVYASEMTIYTGIASGYTLSGNAESDFFRTSNAFDNLLSLIKSRETREEVAYRLLAHHLQLGDSLDAQLLSWPTLSHLHELLPVRLRARLTGPTLPETLRRVRAYAAASDDNELYRLLNSHDDVYSVEALGRVAAARINSSDLIRLEYEAGDAAVCRHTLQLTTQVFSEQYRGLRVDQTQAVIRYYERETDKALRALSAAESRFLAFNKDNDIINYYEQTKYIAGEREYLNSDINKIEMQYAAARAALRTVNGKLAGRAAAILSSGELLGQRHRLEALQAELANQEVFARQREGGSSSALVPALRAEVAATTAAMHTTLTTHYAQVGTVEGMPSKSLLEQWLQNLIAATENEAKLAVMQKRKGEFMAEYHKMAPLGATLKIIEREIDLAQKTYLVLLNHLNDSKASQQNNELTTELKVVAPAFRPLHPRSGKRKLLLAGGAFGGFFFVAALVLGAGLLDGSLRKPSIAARHTGLPVLGVVPMPLAPVPAAGTYEQSSLHHLTRQLLRQRGSAAPGQPFVVAVASTRRHEGKTSLTQALAARCAALGLRTVALYPAGTGLAPETPNPEAAAEFYDAARAAVQLPALADLSPAAAAAELVLLELPALLEDDYPVSLLTPVRVVVLALRADRRWESKDQQALQGLRAATAYSVEVVLTGVDAFDGREVLA</sequence>
<evidence type="ECO:0008006" key="4">
    <source>
        <dbReference type="Google" id="ProtNLM"/>
    </source>
</evidence>
<dbReference type="OrthoDB" id="781284at2"/>
<evidence type="ECO:0000313" key="2">
    <source>
        <dbReference type="EMBL" id="RSK43084.1"/>
    </source>
</evidence>
<keyword evidence="1" id="KW-1133">Transmembrane helix</keyword>
<feature type="transmembrane region" description="Helical" evidence="1">
    <location>
        <begin position="12"/>
        <end position="31"/>
    </location>
</feature>
<organism evidence="2 3">
    <name type="scientific">Hymenobacter rigui</name>
    <dbReference type="NCBI Taxonomy" id="334424"/>
    <lineage>
        <taxon>Bacteria</taxon>
        <taxon>Pseudomonadati</taxon>
        <taxon>Bacteroidota</taxon>
        <taxon>Cytophagia</taxon>
        <taxon>Cytophagales</taxon>
        <taxon>Hymenobacteraceae</taxon>
        <taxon>Hymenobacter</taxon>
    </lineage>
</organism>
<dbReference type="PANTHER" id="PTHR32309:SF13">
    <property type="entry name" value="FERRIC ENTEROBACTIN TRANSPORT PROTEIN FEPE"/>
    <property type="match status" value="1"/>
</dbReference>
<comment type="caution">
    <text evidence="2">The sequence shown here is derived from an EMBL/GenBank/DDBJ whole genome shotgun (WGS) entry which is preliminary data.</text>
</comment>
<dbReference type="GO" id="GO:0004713">
    <property type="term" value="F:protein tyrosine kinase activity"/>
    <property type="evidence" value="ECO:0007669"/>
    <property type="project" value="TreeGrafter"/>
</dbReference>
<feature type="transmembrane region" description="Helical" evidence="1">
    <location>
        <begin position="471"/>
        <end position="494"/>
    </location>
</feature>
<protein>
    <recommendedName>
        <fullName evidence="4">Polysaccharide chain length determinant N-terminal domain-containing protein</fullName>
    </recommendedName>
</protein>
<keyword evidence="1" id="KW-0812">Transmembrane</keyword>
<dbReference type="Proteomes" id="UP000273500">
    <property type="component" value="Unassembled WGS sequence"/>
</dbReference>
<dbReference type="GO" id="GO:0005886">
    <property type="term" value="C:plasma membrane"/>
    <property type="evidence" value="ECO:0007669"/>
    <property type="project" value="TreeGrafter"/>
</dbReference>
<dbReference type="PANTHER" id="PTHR32309">
    <property type="entry name" value="TYROSINE-PROTEIN KINASE"/>
    <property type="match status" value="1"/>
</dbReference>
<gene>
    <name evidence="2" type="ORF">EI291_22435</name>
</gene>
<reference evidence="2 3" key="1">
    <citation type="submission" date="2018-12" db="EMBL/GenBank/DDBJ databases">
        <authorList>
            <person name="Feng G."/>
            <person name="Zhu H."/>
        </authorList>
    </citation>
    <scope>NUCLEOTIDE SEQUENCE [LARGE SCALE GENOMIC DNA]</scope>
    <source>
        <strain evidence="2 3">KCTC 12533</strain>
    </source>
</reference>
<keyword evidence="3" id="KW-1185">Reference proteome</keyword>
<dbReference type="RefSeq" id="WP_125424527.1">
    <property type="nucleotide sequence ID" value="NZ_RWIT01000028.1"/>
</dbReference>
<name>A0A428K9A0_9BACT</name>
<dbReference type="EMBL" id="RWIT01000028">
    <property type="protein sequence ID" value="RSK43084.1"/>
    <property type="molecule type" value="Genomic_DNA"/>
</dbReference>
<evidence type="ECO:0000256" key="1">
    <source>
        <dbReference type="SAM" id="Phobius"/>
    </source>
</evidence>
<dbReference type="InterPro" id="IPR050445">
    <property type="entry name" value="Bact_polysacc_biosynth/exp"/>
</dbReference>
<proteinExistence type="predicted"/>
<dbReference type="AlphaFoldDB" id="A0A428K9A0"/>
<dbReference type="Gene3D" id="3.40.50.300">
    <property type="entry name" value="P-loop containing nucleotide triphosphate hydrolases"/>
    <property type="match status" value="1"/>
</dbReference>
<dbReference type="InterPro" id="IPR027417">
    <property type="entry name" value="P-loop_NTPase"/>
</dbReference>
<evidence type="ECO:0000313" key="3">
    <source>
        <dbReference type="Proteomes" id="UP000273500"/>
    </source>
</evidence>
<keyword evidence="1" id="KW-0472">Membrane</keyword>
<accession>A0A428K9A0</accession>